<gene>
    <name evidence="2" type="ORF">GC093_11150</name>
</gene>
<keyword evidence="1" id="KW-0472">Membrane</keyword>
<reference evidence="2" key="1">
    <citation type="submission" date="2019-10" db="EMBL/GenBank/DDBJ databases">
        <title>Description of Paenibacillus glebae sp. nov.</title>
        <authorList>
            <person name="Carlier A."/>
            <person name="Qi S."/>
        </authorList>
    </citation>
    <scope>NUCLEOTIDE SEQUENCE</scope>
    <source>
        <strain evidence="2">LMG 31456</strain>
    </source>
</reference>
<organism evidence="2 3">
    <name type="scientific">Paenibacillus foliorum</name>
    <dbReference type="NCBI Taxonomy" id="2654974"/>
    <lineage>
        <taxon>Bacteria</taxon>
        <taxon>Bacillati</taxon>
        <taxon>Bacillota</taxon>
        <taxon>Bacilli</taxon>
        <taxon>Bacillales</taxon>
        <taxon>Paenibacillaceae</taxon>
        <taxon>Paenibacillus</taxon>
    </lineage>
</organism>
<evidence type="ECO:0000256" key="1">
    <source>
        <dbReference type="SAM" id="Phobius"/>
    </source>
</evidence>
<sequence length="351" mass="39042">MQIQSVHREWRSIVVVRLPCCRMKPWLKDTQGSFTIEASFVLPLILLSTISLLFLAMFVFQTSSAYQTAGIAADRAAFVWDNSKKNPITGAFTLGENDGLYWRLRSDSVSDLFSFLIPNPAAQIKLPVSGKQNADAGPVEKLRRVGSVVSSDWTGWMQYRNNGISREVSVQLAKPFHSPDYVEHRLASDVQSTAAAQVVDPVETIRVIDLTRTFIQEIKGRIKPSAALLTLVEPKSTPSKPVVINSHKTAVAYLQTLVNGSERTIKVNATTQRVVDAMDANQVAHQAIYTFSESQLRNEQIPKDAQLLQDGTAVKGVVWHFFKQTKNSEVKLSAGLRQDLERKGIVIVIHE</sequence>
<proteinExistence type="predicted"/>
<evidence type="ECO:0000313" key="2">
    <source>
        <dbReference type="EMBL" id="NOU93775.1"/>
    </source>
</evidence>
<keyword evidence="3" id="KW-1185">Reference proteome</keyword>
<dbReference type="Proteomes" id="UP000641588">
    <property type="component" value="Unassembled WGS sequence"/>
</dbReference>
<name>A0A972K0F2_9BACL</name>
<dbReference type="AlphaFoldDB" id="A0A972K0F2"/>
<protein>
    <recommendedName>
        <fullName evidence="4">Pilus assembly protein</fullName>
    </recommendedName>
</protein>
<keyword evidence="1" id="KW-0812">Transmembrane</keyword>
<accession>A0A972K0F2</accession>
<dbReference type="EMBL" id="WHOD01000050">
    <property type="protein sequence ID" value="NOU93775.1"/>
    <property type="molecule type" value="Genomic_DNA"/>
</dbReference>
<comment type="caution">
    <text evidence="2">The sequence shown here is derived from an EMBL/GenBank/DDBJ whole genome shotgun (WGS) entry which is preliminary data.</text>
</comment>
<feature type="transmembrane region" description="Helical" evidence="1">
    <location>
        <begin position="40"/>
        <end position="60"/>
    </location>
</feature>
<evidence type="ECO:0008006" key="4">
    <source>
        <dbReference type="Google" id="ProtNLM"/>
    </source>
</evidence>
<keyword evidence="1" id="KW-1133">Transmembrane helix</keyword>
<evidence type="ECO:0000313" key="3">
    <source>
        <dbReference type="Proteomes" id="UP000641588"/>
    </source>
</evidence>